<proteinExistence type="predicted"/>
<evidence type="ECO:0000313" key="1">
    <source>
        <dbReference type="EMBL" id="CAJ2660507.1"/>
    </source>
</evidence>
<sequence>MSLIQIKLGNLNIMENKETTSPSKAIDDNSKLVHQFYFVKIWPTDPDSISKIKKEERIVMKMHDEICEITERITEKMSKKESLEFVLNNHLNYPRDRINCVANNEKILLDLYMALDELNLRNIKAENGGWFSEKVDKKSLNYLKLHGSKSLAEEKQVLRDIKIQQKNVASFKSLEVLKETLSCNGGSTFFYQKHKNLEEKMRQIYHLNDRQKLVIEIEQFQNQHMERASKYDSLKKSIKDQIKLLCDEDYLGNRRKCMECGIRIRNGVKELEAINAELNSLRAKLSENYKKKYRAYQRILNLKQLYLEETIDYYQHCSYINKVHQLAEEKDVAALGEMSISEVGKFMLEWNNNKAFREDYAKNVLQSLERRQLSGDGRIRPDK</sequence>
<protein>
    <submittedName>
        <fullName evidence="1">Uncharacterized protein</fullName>
    </submittedName>
</protein>
<dbReference type="Proteomes" id="UP001177021">
    <property type="component" value="Unassembled WGS sequence"/>
</dbReference>
<accession>A0ACB0KVW8</accession>
<name>A0ACB0KVW8_TRIPR</name>
<keyword evidence="2" id="KW-1185">Reference proteome</keyword>
<dbReference type="EMBL" id="CASHSV030000311">
    <property type="protein sequence ID" value="CAJ2660507.1"/>
    <property type="molecule type" value="Genomic_DNA"/>
</dbReference>
<reference evidence="1" key="1">
    <citation type="submission" date="2023-10" db="EMBL/GenBank/DDBJ databases">
        <authorList>
            <person name="Rodriguez Cubillos JULIANA M."/>
            <person name="De Vega J."/>
        </authorList>
    </citation>
    <scope>NUCLEOTIDE SEQUENCE</scope>
</reference>
<comment type="caution">
    <text evidence="1">The sequence shown here is derived from an EMBL/GenBank/DDBJ whole genome shotgun (WGS) entry which is preliminary data.</text>
</comment>
<organism evidence="1 2">
    <name type="scientific">Trifolium pratense</name>
    <name type="common">Red clover</name>
    <dbReference type="NCBI Taxonomy" id="57577"/>
    <lineage>
        <taxon>Eukaryota</taxon>
        <taxon>Viridiplantae</taxon>
        <taxon>Streptophyta</taxon>
        <taxon>Embryophyta</taxon>
        <taxon>Tracheophyta</taxon>
        <taxon>Spermatophyta</taxon>
        <taxon>Magnoliopsida</taxon>
        <taxon>eudicotyledons</taxon>
        <taxon>Gunneridae</taxon>
        <taxon>Pentapetalae</taxon>
        <taxon>rosids</taxon>
        <taxon>fabids</taxon>
        <taxon>Fabales</taxon>
        <taxon>Fabaceae</taxon>
        <taxon>Papilionoideae</taxon>
        <taxon>50 kb inversion clade</taxon>
        <taxon>NPAAA clade</taxon>
        <taxon>Hologalegina</taxon>
        <taxon>IRL clade</taxon>
        <taxon>Trifolieae</taxon>
        <taxon>Trifolium</taxon>
    </lineage>
</organism>
<gene>
    <name evidence="1" type="ORF">MILVUS5_LOCUS26450</name>
</gene>
<evidence type="ECO:0000313" key="2">
    <source>
        <dbReference type="Proteomes" id="UP001177021"/>
    </source>
</evidence>